<dbReference type="Gene3D" id="3.80.10.10">
    <property type="entry name" value="Ribonuclease Inhibitor"/>
    <property type="match status" value="1"/>
</dbReference>
<dbReference type="Pfam" id="PF07714">
    <property type="entry name" value="PK_Tyr_Ser-Thr"/>
    <property type="match status" value="1"/>
</dbReference>
<dbReference type="PANTHER" id="PTHR48010:SF55">
    <property type="entry name" value="OS01G0607900 PROTEIN"/>
    <property type="match status" value="1"/>
</dbReference>
<protein>
    <recommendedName>
        <fullName evidence="9">Protein kinase domain-containing protein</fullName>
    </recommendedName>
</protein>
<dbReference type="InterPro" id="IPR032675">
    <property type="entry name" value="LRR_dom_sf"/>
</dbReference>
<dbReference type="PROSITE" id="PS50011">
    <property type="entry name" value="PROTEIN_KINASE_DOM"/>
    <property type="match status" value="1"/>
</dbReference>
<dbReference type="EMBL" id="CM007899">
    <property type="protein sequence ID" value="OTG13154.1"/>
    <property type="molecule type" value="Genomic_DNA"/>
</dbReference>
<evidence type="ECO:0000256" key="2">
    <source>
        <dbReference type="ARBA" id="ARBA00022614"/>
    </source>
</evidence>
<feature type="signal peptide" evidence="8">
    <location>
        <begin position="1"/>
        <end position="18"/>
    </location>
</feature>
<keyword evidence="11" id="KW-1185">Reference proteome</keyword>
<dbReference type="Pfam" id="PF08263">
    <property type="entry name" value="LRRNT_2"/>
    <property type="match status" value="1"/>
</dbReference>
<evidence type="ECO:0000256" key="7">
    <source>
        <dbReference type="ARBA" id="ARBA00023136"/>
    </source>
</evidence>
<organism evidence="10 11">
    <name type="scientific">Helianthus annuus</name>
    <name type="common">Common sunflower</name>
    <dbReference type="NCBI Taxonomy" id="4232"/>
    <lineage>
        <taxon>Eukaryota</taxon>
        <taxon>Viridiplantae</taxon>
        <taxon>Streptophyta</taxon>
        <taxon>Embryophyta</taxon>
        <taxon>Tracheophyta</taxon>
        <taxon>Spermatophyta</taxon>
        <taxon>Magnoliopsida</taxon>
        <taxon>eudicotyledons</taxon>
        <taxon>Gunneridae</taxon>
        <taxon>Pentapetalae</taxon>
        <taxon>asterids</taxon>
        <taxon>campanulids</taxon>
        <taxon>Asterales</taxon>
        <taxon>Asteraceae</taxon>
        <taxon>Asteroideae</taxon>
        <taxon>Heliantheae alliance</taxon>
        <taxon>Heliantheae</taxon>
        <taxon>Helianthus</taxon>
    </lineage>
</organism>
<dbReference type="InterPro" id="IPR011009">
    <property type="entry name" value="Kinase-like_dom_sf"/>
</dbReference>
<comment type="subcellular location">
    <subcellularLocation>
        <location evidence="1">Membrane</location>
    </subcellularLocation>
</comment>
<keyword evidence="6" id="KW-1133">Transmembrane helix</keyword>
<dbReference type="InParanoid" id="A0A251TQJ0"/>
<evidence type="ECO:0000256" key="3">
    <source>
        <dbReference type="ARBA" id="ARBA00022692"/>
    </source>
</evidence>
<evidence type="ECO:0000259" key="9">
    <source>
        <dbReference type="PROSITE" id="PS50011"/>
    </source>
</evidence>
<evidence type="ECO:0000256" key="4">
    <source>
        <dbReference type="ARBA" id="ARBA00022729"/>
    </source>
</evidence>
<evidence type="ECO:0000313" key="11">
    <source>
        <dbReference type="Proteomes" id="UP000215914"/>
    </source>
</evidence>
<keyword evidence="7" id="KW-0472">Membrane</keyword>
<keyword evidence="2" id="KW-0433">Leucine-rich repeat</keyword>
<dbReference type="GO" id="GO:0016020">
    <property type="term" value="C:membrane"/>
    <property type="evidence" value="ECO:0007669"/>
    <property type="project" value="UniProtKB-SubCell"/>
</dbReference>
<dbReference type="PANTHER" id="PTHR48010">
    <property type="entry name" value="OS05G0588300 PROTEIN"/>
    <property type="match status" value="1"/>
</dbReference>
<evidence type="ECO:0000256" key="8">
    <source>
        <dbReference type="SAM" id="SignalP"/>
    </source>
</evidence>
<feature type="chain" id="PRO_5012197097" description="Protein kinase domain-containing protein" evidence="8">
    <location>
        <begin position="19"/>
        <end position="706"/>
    </location>
</feature>
<keyword evidence="3" id="KW-0812">Transmembrane</keyword>
<dbReference type="InterPro" id="IPR001611">
    <property type="entry name" value="Leu-rich_rpt"/>
</dbReference>
<evidence type="ECO:0000256" key="6">
    <source>
        <dbReference type="ARBA" id="ARBA00022989"/>
    </source>
</evidence>
<gene>
    <name evidence="10" type="ORF">HannXRQ_Chr10g0317461</name>
</gene>
<proteinExistence type="predicted"/>
<dbReference type="Pfam" id="PF13855">
    <property type="entry name" value="LRR_8"/>
    <property type="match status" value="1"/>
</dbReference>
<keyword evidence="4 8" id="KW-0732">Signal</keyword>
<evidence type="ECO:0000256" key="1">
    <source>
        <dbReference type="ARBA" id="ARBA00004370"/>
    </source>
</evidence>
<name>A0A251TQJ0_HELAN</name>
<accession>A0A251TQJ0</accession>
<dbReference type="InterPro" id="IPR001245">
    <property type="entry name" value="Ser-Thr/Tyr_kinase_cat_dom"/>
</dbReference>
<evidence type="ECO:0000256" key="5">
    <source>
        <dbReference type="ARBA" id="ARBA00022737"/>
    </source>
</evidence>
<dbReference type="InterPro" id="IPR013210">
    <property type="entry name" value="LRR_N_plant-typ"/>
</dbReference>
<feature type="domain" description="Protein kinase" evidence="9">
    <location>
        <begin position="337"/>
        <end position="687"/>
    </location>
</feature>
<dbReference type="GO" id="GO:0005524">
    <property type="term" value="F:ATP binding"/>
    <property type="evidence" value="ECO:0007669"/>
    <property type="project" value="InterPro"/>
</dbReference>
<keyword evidence="5" id="KW-0677">Repeat</keyword>
<dbReference type="AlphaFoldDB" id="A0A251TQJ0"/>
<dbReference type="Pfam" id="PF00560">
    <property type="entry name" value="LRR_1"/>
    <property type="match status" value="1"/>
</dbReference>
<dbReference type="InterPro" id="IPR000719">
    <property type="entry name" value="Prot_kinase_dom"/>
</dbReference>
<dbReference type="FunFam" id="3.80.10.10:FF:000400">
    <property type="entry name" value="Nuclear pore complex protein NUP107"/>
    <property type="match status" value="1"/>
</dbReference>
<reference evidence="11" key="1">
    <citation type="journal article" date="2017" name="Nature">
        <title>The sunflower genome provides insights into oil metabolism, flowering and Asterid evolution.</title>
        <authorList>
            <person name="Badouin H."/>
            <person name="Gouzy J."/>
            <person name="Grassa C.J."/>
            <person name="Murat F."/>
            <person name="Staton S.E."/>
            <person name="Cottret L."/>
            <person name="Lelandais-Briere C."/>
            <person name="Owens G.L."/>
            <person name="Carrere S."/>
            <person name="Mayjonade B."/>
            <person name="Legrand L."/>
            <person name="Gill N."/>
            <person name="Kane N.C."/>
            <person name="Bowers J.E."/>
            <person name="Hubner S."/>
            <person name="Bellec A."/>
            <person name="Berard A."/>
            <person name="Berges H."/>
            <person name="Blanchet N."/>
            <person name="Boniface M.C."/>
            <person name="Brunel D."/>
            <person name="Catrice O."/>
            <person name="Chaidir N."/>
            <person name="Claudel C."/>
            <person name="Donnadieu C."/>
            <person name="Faraut T."/>
            <person name="Fievet G."/>
            <person name="Helmstetter N."/>
            <person name="King M."/>
            <person name="Knapp S.J."/>
            <person name="Lai Z."/>
            <person name="Le Paslier M.C."/>
            <person name="Lippi Y."/>
            <person name="Lorenzon L."/>
            <person name="Mandel J.R."/>
            <person name="Marage G."/>
            <person name="Marchand G."/>
            <person name="Marquand E."/>
            <person name="Bret-Mestries E."/>
            <person name="Morien E."/>
            <person name="Nambeesan S."/>
            <person name="Nguyen T."/>
            <person name="Pegot-Espagnet P."/>
            <person name="Pouilly N."/>
            <person name="Raftis F."/>
            <person name="Sallet E."/>
            <person name="Schiex T."/>
            <person name="Thomas J."/>
            <person name="Vandecasteele C."/>
            <person name="Vares D."/>
            <person name="Vear F."/>
            <person name="Vautrin S."/>
            <person name="Crespi M."/>
            <person name="Mangin B."/>
            <person name="Burke J.M."/>
            <person name="Salse J."/>
            <person name="Munos S."/>
            <person name="Vincourt P."/>
            <person name="Rieseberg L.H."/>
            <person name="Langlade N.B."/>
        </authorList>
    </citation>
    <scope>NUCLEOTIDE SEQUENCE [LARGE SCALE GENOMIC DNA]</scope>
    <source>
        <strain evidence="11">cv. SF193</strain>
    </source>
</reference>
<dbReference type="Proteomes" id="UP000215914">
    <property type="component" value="Chromosome 10"/>
</dbReference>
<dbReference type="Gene3D" id="1.10.510.10">
    <property type="entry name" value="Transferase(Phosphotransferase) domain 1"/>
    <property type="match status" value="2"/>
</dbReference>
<dbReference type="GO" id="GO:0004672">
    <property type="term" value="F:protein kinase activity"/>
    <property type="evidence" value="ECO:0007669"/>
    <property type="project" value="InterPro"/>
</dbReference>
<dbReference type="InterPro" id="IPR050994">
    <property type="entry name" value="At_inactive_RLKs"/>
</dbReference>
<evidence type="ECO:0000313" key="10">
    <source>
        <dbReference type="EMBL" id="OTG13154.1"/>
    </source>
</evidence>
<dbReference type="SUPFAM" id="SSF52058">
    <property type="entry name" value="L domain-like"/>
    <property type="match status" value="1"/>
</dbReference>
<dbReference type="SUPFAM" id="SSF56112">
    <property type="entry name" value="Protein kinase-like (PK-like)"/>
    <property type="match status" value="1"/>
</dbReference>
<sequence>MSSLFVFVFSVLILHAGATTLLRDSAPRGNPTAITTSGNTISACGGNCNRNPYSVTYCDGNCNRNTYSETSYAVNKPASDPLNLEEKQALLSFINKLLPNASSLNWTESGYACSWKGVTCNPSGITVLYLRLPLKNLTGEIPPNTIGKLTSLRVLSLGHNRLSGEIPSDFSNLNFLTTLYLNHNNFSGNIPSFFSSLSYLTILRLDNNSFSGNLPDMIKAQDLSTFDVSYNKLDGPIPRSLSGFPLSAFSNNSNLCGPPLSLCNASFSPPKSDGEGDDTSTPKRRAIFGIFSGSTMMLLIFLGSVGKNMYQYIRPTSENKQLVTFGDDVFDLEDLLKTTVEVLGGGSVGTSYKQVLVGKNKTVVLKILKDVVVTEEEFKAKMDVLGKIKNRYVVPLRAYYNYSSDEKWLVYDYMPAGSLSARLHGVHKSSKSKKGRTPLANLSVNDLVHENPNINVQEKGSALDSHRSPSPVHVAAPMEAEDTPANPIGVSGSPNSFDDDVKAINQGSVLTQFNWDCRVQIALSAAKGLAYLHVVEKIVHGNITSSNILFQQETNNEVSLSDYGLNTLFHGSRSSLYHRVTGYWAPEVLETREFTFESDVYSFGVLLLELLTRKIPNHASLDKEGVHFSDWVGSIVCKEPKVELFDVELTKNHNFNKLVELAKECVSIAPSQRPPMCDVVSRMEDMLSYKLKGYNDRPSSMELVIL</sequence>
<dbReference type="SMART" id="SM00220">
    <property type="entry name" value="S_TKc"/>
    <property type="match status" value="1"/>
</dbReference>